<organism evidence="1 2">
    <name type="scientific">Tenacibaculum geojense</name>
    <dbReference type="NCBI Taxonomy" id="915352"/>
    <lineage>
        <taxon>Bacteria</taxon>
        <taxon>Pseudomonadati</taxon>
        <taxon>Bacteroidota</taxon>
        <taxon>Flavobacteriia</taxon>
        <taxon>Flavobacteriales</taxon>
        <taxon>Flavobacteriaceae</taxon>
        <taxon>Tenacibaculum</taxon>
    </lineage>
</organism>
<protein>
    <recommendedName>
        <fullName evidence="3">Lipoprotein</fullName>
    </recommendedName>
</protein>
<dbReference type="RefSeq" id="WP_386105977.1">
    <property type="nucleotide sequence ID" value="NZ_JBHTJR010000026.1"/>
</dbReference>
<accession>A0ABW3JQ48</accession>
<dbReference type="EMBL" id="JBHTJR010000026">
    <property type="protein sequence ID" value="MFD0992562.1"/>
    <property type="molecule type" value="Genomic_DNA"/>
</dbReference>
<sequence length="161" mass="18958">MMKNLLFLILFILVSCNQEPKKSIDSIKIIEKSSSKEEFLEKELNVCKDLDIAIEKAKTENKPIFIYFTGRGLPLNNNVKSNILLKNETTFNLLKNNYINVWLYVNDKINGRKWIEYQKNNFKYIAQPYFCILNSNGIIISKGIDYENAYKNLEQELKKYI</sequence>
<evidence type="ECO:0000313" key="2">
    <source>
        <dbReference type="Proteomes" id="UP001597062"/>
    </source>
</evidence>
<comment type="caution">
    <text evidence="1">The sequence shown here is derived from an EMBL/GenBank/DDBJ whole genome shotgun (WGS) entry which is preliminary data.</text>
</comment>
<dbReference type="InterPro" id="IPR036249">
    <property type="entry name" value="Thioredoxin-like_sf"/>
</dbReference>
<proteinExistence type="predicted"/>
<evidence type="ECO:0008006" key="3">
    <source>
        <dbReference type="Google" id="ProtNLM"/>
    </source>
</evidence>
<gene>
    <name evidence="1" type="ORF">ACFQ1U_05040</name>
</gene>
<dbReference type="Proteomes" id="UP001597062">
    <property type="component" value="Unassembled WGS sequence"/>
</dbReference>
<dbReference type="PROSITE" id="PS51257">
    <property type="entry name" value="PROKAR_LIPOPROTEIN"/>
    <property type="match status" value="1"/>
</dbReference>
<dbReference type="SUPFAM" id="SSF52833">
    <property type="entry name" value="Thioredoxin-like"/>
    <property type="match status" value="1"/>
</dbReference>
<evidence type="ECO:0000313" key="1">
    <source>
        <dbReference type="EMBL" id="MFD0992562.1"/>
    </source>
</evidence>
<dbReference type="Gene3D" id="3.40.30.10">
    <property type="entry name" value="Glutaredoxin"/>
    <property type="match status" value="1"/>
</dbReference>
<keyword evidence="2" id="KW-1185">Reference proteome</keyword>
<reference evidence="2" key="1">
    <citation type="journal article" date="2019" name="Int. J. Syst. Evol. Microbiol.">
        <title>The Global Catalogue of Microorganisms (GCM) 10K type strain sequencing project: providing services to taxonomists for standard genome sequencing and annotation.</title>
        <authorList>
            <consortium name="The Broad Institute Genomics Platform"/>
            <consortium name="The Broad Institute Genome Sequencing Center for Infectious Disease"/>
            <person name="Wu L."/>
            <person name="Ma J."/>
        </authorList>
    </citation>
    <scope>NUCLEOTIDE SEQUENCE [LARGE SCALE GENOMIC DNA]</scope>
    <source>
        <strain evidence="2">CCUG 60527</strain>
    </source>
</reference>
<name>A0ABW3JQ48_9FLAO</name>